<dbReference type="PIRSF" id="PIRSF016838">
    <property type="entry name" value="PafC"/>
    <property type="match status" value="1"/>
</dbReference>
<comment type="caution">
    <text evidence="6">The sequence shown here is derived from an EMBL/GenBank/DDBJ whole genome shotgun (WGS) entry which is preliminary data.</text>
</comment>
<evidence type="ECO:0000313" key="7">
    <source>
        <dbReference type="Proteomes" id="UP001500058"/>
    </source>
</evidence>
<dbReference type="Gene3D" id="1.10.10.10">
    <property type="entry name" value="Winged helix-like DNA-binding domain superfamily/Winged helix DNA-binding domain"/>
    <property type="match status" value="1"/>
</dbReference>
<dbReference type="InterPro" id="IPR013196">
    <property type="entry name" value="HTH_11"/>
</dbReference>
<dbReference type="InterPro" id="IPR036390">
    <property type="entry name" value="WH_DNA-bd_sf"/>
</dbReference>
<feature type="domain" description="HTH deoR-type" evidence="5">
    <location>
        <begin position="15"/>
        <end position="81"/>
    </location>
</feature>
<sequence length="358" mass="39009">MSETVSETGSGTGGPSARMLELLSLLQSGRAWPGAELAARLGASPRTLRRDVDRLRALGYPVVSVPGPGGGYRLVAGRAMPPLLLTDEEAVAVVVGLRLAAAAQTEDAAGAAEAALRKLEQVLPSRLRHRMEAVLASTEIASRTAPAPDLSTLHLLGAAAHNRQDVRFTYTSRAGERTERRVEPYRQVLLGRRWYLLGWDRDRRDWRTFRIDRITGPHVPGTTFTPRELPPDGAVGFVRASARLPVSRHRGVVRFDAPVEVVSERLTAEAGSLEAIDDRTCRYVTAADSWEWLAITLAMVGVPYTVEGPPELVEYSRGLARRIARAADGDLAHPWAPDHRVPGEPEREHTGGRTADEP</sequence>
<dbReference type="PANTHER" id="PTHR34580:SF3">
    <property type="entry name" value="PROTEIN PAFB"/>
    <property type="match status" value="1"/>
</dbReference>
<dbReference type="InterPro" id="IPR051534">
    <property type="entry name" value="CBASS_pafABC_assoc_protein"/>
</dbReference>
<evidence type="ECO:0000256" key="3">
    <source>
        <dbReference type="ARBA" id="ARBA00023163"/>
    </source>
</evidence>
<dbReference type="InterPro" id="IPR018356">
    <property type="entry name" value="Tscrpt_reg_HTH_DeoR_CS"/>
</dbReference>
<dbReference type="PROSITE" id="PS52050">
    <property type="entry name" value="WYL"/>
    <property type="match status" value="1"/>
</dbReference>
<name>A0ABP5V547_9ACTN</name>
<dbReference type="InterPro" id="IPR028349">
    <property type="entry name" value="PafC-like"/>
</dbReference>
<dbReference type="EMBL" id="BAAATJ010000005">
    <property type="protein sequence ID" value="GAA2392319.1"/>
    <property type="molecule type" value="Genomic_DNA"/>
</dbReference>
<dbReference type="Pfam" id="PF13280">
    <property type="entry name" value="WYL"/>
    <property type="match status" value="1"/>
</dbReference>
<dbReference type="PROSITE" id="PS51000">
    <property type="entry name" value="HTH_DEOR_2"/>
    <property type="match status" value="1"/>
</dbReference>
<evidence type="ECO:0000256" key="4">
    <source>
        <dbReference type="SAM" id="MobiDB-lite"/>
    </source>
</evidence>
<dbReference type="InterPro" id="IPR036388">
    <property type="entry name" value="WH-like_DNA-bd_sf"/>
</dbReference>
<dbReference type="Proteomes" id="UP001500058">
    <property type="component" value="Unassembled WGS sequence"/>
</dbReference>
<keyword evidence="3" id="KW-0804">Transcription</keyword>
<keyword evidence="2" id="KW-0238">DNA-binding</keyword>
<protein>
    <submittedName>
        <fullName evidence="6">YafY family protein</fullName>
    </submittedName>
</protein>
<organism evidence="6 7">
    <name type="scientific">Streptomyces glaucosporus</name>
    <dbReference type="NCBI Taxonomy" id="284044"/>
    <lineage>
        <taxon>Bacteria</taxon>
        <taxon>Bacillati</taxon>
        <taxon>Actinomycetota</taxon>
        <taxon>Actinomycetes</taxon>
        <taxon>Kitasatosporales</taxon>
        <taxon>Streptomycetaceae</taxon>
        <taxon>Streptomyces</taxon>
    </lineage>
</organism>
<dbReference type="SUPFAM" id="SSF46785">
    <property type="entry name" value="Winged helix' DNA-binding domain"/>
    <property type="match status" value="1"/>
</dbReference>
<dbReference type="PANTHER" id="PTHR34580">
    <property type="match status" value="1"/>
</dbReference>
<evidence type="ECO:0000259" key="5">
    <source>
        <dbReference type="PROSITE" id="PS51000"/>
    </source>
</evidence>
<proteinExistence type="predicted"/>
<dbReference type="InterPro" id="IPR001034">
    <property type="entry name" value="DeoR_HTH"/>
</dbReference>
<evidence type="ECO:0000256" key="2">
    <source>
        <dbReference type="ARBA" id="ARBA00023125"/>
    </source>
</evidence>
<reference evidence="7" key="1">
    <citation type="journal article" date="2019" name="Int. J. Syst. Evol. Microbiol.">
        <title>The Global Catalogue of Microorganisms (GCM) 10K type strain sequencing project: providing services to taxonomists for standard genome sequencing and annotation.</title>
        <authorList>
            <consortium name="The Broad Institute Genomics Platform"/>
            <consortium name="The Broad Institute Genome Sequencing Center for Infectious Disease"/>
            <person name="Wu L."/>
            <person name="Ma J."/>
        </authorList>
    </citation>
    <scope>NUCLEOTIDE SEQUENCE [LARGE SCALE GENOMIC DNA]</scope>
    <source>
        <strain evidence="7">JCM 6921</strain>
    </source>
</reference>
<dbReference type="Pfam" id="PF08279">
    <property type="entry name" value="HTH_11"/>
    <property type="match status" value="1"/>
</dbReference>
<dbReference type="InterPro" id="IPR026881">
    <property type="entry name" value="WYL_dom"/>
</dbReference>
<dbReference type="PROSITE" id="PS00894">
    <property type="entry name" value="HTH_DEOR_1"/>
    <property type="match status" value="1"/>
</dbReference>
<accession>A0ABP5V547</accession>
<evidence type="ECO:0000313" key="6">
    <source>
        <dbReference type="EMBL" id="GAA2392319.1"/>
    </source>
</evidence>
<keyword evidence="7" id="KW-1185">Reference proteome</keyword>
<gene>
    <name evidence="6" type="ORF">GCM10010420_16010</name>
</gene>
<evidence type="ECO:0000256" key="1">
    <source>
        <dbReference type="ARBA" id="ARBA00023015"/>
    </source>
</evidence>
<feature type="region of interest" description="Disordered" evidence="4">
    <location>
        <begin position="331"/>
        <end position="358"/>
    </location>
</feature>
<keyword evidence="1" id="KW-0805">Transcription regulation</keyword>